<organism evidence="2 3">
    <name type="scientific">Trametes pubescens</name>
    <name type="common">White-rot fungus</name>
    <dbReference type="NCBI Taxonomy" id="154538"/>
    <lineage>
        <taxon>Eukaryota</taxon>
        <taxon>Fungi</taxon>
        <taxon>Dikarya</taxon>
        <taxon>Basidiomycota</taxon>
        <taxon>Agaricomycotina</taxon>
        <taxon>Agaricomycetes</taxon>
        <taxon>Polyporales</taxon>
        <taxon>Polyporaceae</taxon>
        <taxon>Trametes</taxon>
    </lineage>
</organism>
<accession>A0A1M2VMX3</accession>
<evidence type="ECO:0000313" key="3">
    <source>
        <dbReference type="Proteomes" id="UP000184267"/>
    </source>
</evidence>
<evidence type="ECO:0000313" key="2">
    <source>
        <dbReference type="EMBL" id="OJT08954.1"/>
    </source>
</evidence>
<dbReference type="AlphaFoldDB" id="A0A1M2VMX3"/>
<keyword evidence="3" id="KW-1185">Reference proteome</keyword>
<protein>
    <submittedName>
        <fullName evidence="2">Uncharacterized protein</fullName>
    </submittedName>
</protein>
<comment type="caution">
    <text evidence="2">The sequence shown here is derived from an EMBL/GenBank/DDBJ whole genome shotgun (WGS) entry which is preliminary data.</text>
</comment>
<dbReference type="OrthoDB" id="5277092at2759"/>
<feature type="region of interest" description="Disordered" evidence="1">
    <location>
        <begin position="37"/>
        <end position="56"/>
    </location>
</feature>
<feature type="region of interest" description="Disordered" evidence="1">
    <location>
        <begin position="1"/>
        <end position="23"/>
    </location>
</feature>
<gene>
    <name evidence="2" type="ORF">TRAPUB_164</name>
</gene>
<dbReference type="EMBL" id="MNAD01000992">
    <property type="protein sequence ID" value="OJT08954.1"/>
    <property type="molecule type" value="Genomic_DNA"/>
</dbReference>
<sequence length="56" mass="5966">MSLVQKLQNKLSNGTQDASPAQPQEKLKAFIAVRTSPVGALQPPPPPFSPPETLTL</sequence>
<dbReference type="Proteomes" id="UP000184267">
    <property type="component" value="Unassembled WGS sequence"/>
</dbReference>
<reference evidence="2 3" key="1">
    <citation type="submission" date="2016-10" db="EMBL/GenBank/DDBJ databases">
        <title>Genome sequence of the basidiomycete white-rot fungus Trametes pubescens.</title>
        <authorList>
            <person name="Makela M.R."/>
            <person name="Granchi Z."/>
            <person name="Peng M."/>
            <person name="De Vries R.P."/>
            <person name="Grigoriev I."/>
            <person name="Riley R."/>
            <person name="Hilden K."/>
        </authorList>
    </citation>
    <scope>NUCLEOTIDE SEQUENCE [LARGE SCALE GENOMIC DNA]</scope>
    <source>
        <strain evidence="2 3">FBCC735</strain>
    </source>
</reference>
<name>A0A1M2VMX3_TRAPU</name>
<evidence type="ECO:0000256" key="1">
    <source>
        <dbReference type="SAM" id="MobiDB-lite"/>
    </source>
</evidence>
<proteinExistence type="predicted"/>
<feature type="compositionally biased region" description="Polar residues" evidence="1">
    <location>
        <begin position="1"/>
        <end position="22"/>
    </location>
</feature>